<evidence type="ECO:0000256" key="1">
    <source>
        <dbReference type="SAM" id="MobiDB-lite"/>
    </source>
</evidence>
<feature type="region of interest" description="Disordered" evidence="1">
    <location>
        <begin position="388"/>
        <end position="420"/>
    </location>
</feature>
<sequence length="420" mass="47195">MLRLSVIIPVYNVEDCLADCLDSILGDASADAAQGWQVEVIAVDDCSTDSSLSILDAYAAFDTRLRLLRTERNSGSGPARNLGFAHATGDYVWFVDADDVVVPGAIGHVLRRLSEATGARRPDVLLVGHEKIDDEGRPAAGNLDQLVATAPMRPATSRPGEQTRPGEQINRSRGLLRPGRTGVSRAAPARQCPTNIALTGFALSEWPEAIHYTHTPWTKIVRRRFLADTGLTFPSGWYTDLPWTYGLLVRAARIAVLPSVVYRWRQRRSGSITRTQDRRHFEVFTQWERTWSALPETVPQAIRRELFARMAWHLLLVAGNNERIRPRDRRAFFRRAARLYRRYLPPEGYPIPGGVNGLKQRILASGSYSGYALTRLAWRTWNGLRPQREEELAPPQQTSHSALGRPHSRPTGQSRRRIRA</sequence>
<dbReference type="GO" id="GO:0016758">
    <property type="term" value="F:hexosyltransferase activity"/>
    <property type="evidence" value="ECO:0007669"/>
    <property type="project" value="UniProtKB-ARBA"/>
</dbReference>
<dbReference type="InterPro" id="IPR001173">
    <property type="entry name" value="Glyco_trans_2-like"/>
</dbReference>
<evidence type="ECO:0000259" key="2">
    <source>
        <dbReference type="Pfam" id="PF00535"/>
    </source>
</evidence>
<protein>
    <submittedName>
        <fullName evidence="3">Glycosyltransferase</fullName>
    </submittedName>
</protein>
<feature type="domain" description="Glycosyltransferase 2-like" evidence="2">
    <location>
        <begin position="5"/>
        <end position="115"/>
    </location>
</feature>
<feature type="region of interest" description="Disordered" evidence="1">
    <location>
        <begin position="149"/>
        <end position="187"/>
    </location>
</feature>
<dbReference type="CDD" id="cd00761">
    <property type="entry name" value="Glyco_tranf_GTA_type"/>
    <property type="match status" value="1"/>
</dbReference>
<dbReference type="PANTHER" id="PTHR22916">
    <property type="entry name" value="GLYCOSYLTRANSFERASE"/>
    <property type="match status" value="1"/>
</dbReference>
<accession>A0A895XVW4</accession>
<dbReference type="PANTHER" id="PTHR22916:SF3">
    <property type="entry name" value="UDP-GLCNAC:BETAGAL BETA-1,3-N-ACETYLGLUCOSAMINYLTRANSFERASE-LIKE PROTEIN 1"/>
    <property type="match status" value="1"/>
</dbReference>
<organism evidence="3 4">
    <name type="scientific">Natronoglycomyces albus</name>
    <dbReference type="NCBI Taxonomy" id="2811108"/>
    <lineage>
        <taxon>Bacteria</taxon>
        <taxon>Bacillati</taxon>
        <taxon>Actinomycetota</taxon>
        <taxon>Actinomycetes</taxon>
        <taxon>Glycomycetales</taxon>
        <taxon>Glycomycetaceae</taxon>
        <taxon>Natronoglycomyces</taxon>
    </lineage>
</organism>
<reference evidence="3" key="1">
    <citation type="submission" date="2021-02" db="EMBL/GenBank/DDBJ databases">
        <title>Natronoglycomyces albus gen. nov., sp. nov, a haloalkaliphilic actinobacterium from a soda solonchak soil.</title>
        <authorList>
            <person name="Sorokin D.Y."/>
            <person name="Khijniak T.V."/>
            <person name="Zakharycheva A.P."/>
            <person name="Boueva O.V."/>
            <person name="Ariskina E.V."/>
            <person name="Hahnke R.L."/>
            <person name="Bunk B."/>
            <person name="Sproer C."/>
            <person name="Schumann P."/>
            <person name="Evtushenko L.I."/>
            <person name="Kublanov I.V."/>
        </authorList>
    </citation>
    <scope>NUCLEOTIDE SEQUENCE</scope>
    <source>
        <strain evidence="3">DSM 106290</strain>
    </source>
</reference>
<dbReference type="Pfam" id="PF00535">
    <property type="entry name" value="Glycos_transf_2"/>
    <property type="match status" value="1"/>
</dbReference>
<dbReference type="Proteomes" id="UP000662939">
    <property type="component" value="Chromosome"/>
</dbReference>
<evidence type="ECO:0000313" key="4">
    <source>
        <dbReference type="Proteomes" id="UP000662939"/>
    </source>
</evidence>
<dbReference type="RefSeq" id="WP_213171790.1">
    <property type="nucleotide sequence ID" value="NZ_CP070496.1"/>
</dbReference>
<dbReference type="Gene3D" id="3.90.550.10">
    <property type="entry name" value="Spore Coat Polysaccharide Biosynthesis Protein SpsA, Chain A"/>
    <property type="match status" value="1"/>
</dbReference>
<evidence type="ECO:0000313" key="3">
    <source>
        <dbReference type="EMBL" id="QSB05778.1"/>
    </source>
</evidence>
<dbReference type="InterPro" id="IPR029044">
    <property type="entry name" value="Nucleotide-diphossugar_trans"/>
</dbReference>
<dbReference type="AlphaFoldDB" id="A0A895XVW4"/>
<name>A0A895XVW4_9ACTN</name>
<keyword evidence="4" id="KW-1185">Reference proteome</keyword>
<gene>
    <name evidence="3" type="ORF">JQS30_02270</name>
</gene>
<dbReference type="EMBL" id="CP070496">
    <property type="protein sequence ID" value="QSB05778.1"/>
    <property type="molecule type" value="Genomic_DNA"/>
</dbReference>
<dbReference type="SUPFAM" id="SSF53448">
    <property type="entry name" value="Nucleotide-diphospho-sugar transferases"/>
    <property type="match status" value="1"/>
</dbReference>
<dbReference type="KEGG" id="nav:JQS30_02270"/>
<proteinExistence type="predicted"/>